<dbReference type="SMART" id="SM00487">
    <property type="entry name" value="DEXDc"/>
    <property type="match status" value="1"/>
</dbReference>
<evidence type="ECO:0000259" key="13">
    <source>
        <dbReference type="PROSITE" id="PS51192"/>
    </source>
</evidence>
<dbReference type="SUPFAM" id="SSF52540">
    <property type="entry name" value="P-loop containing nucleoside triphosphate hydrolases"/>
    <property type="match status" value="1"/>
</dbReference>
<evidence type="ECO:0000256" key="6">
    <source>
        <dbReference type="ARBA" id="ARBA00022801"/>
    </source>
</evidence>
<protein>
    <recommendedName>
        <fullName evidence="2">RNA helicase</fullName>
        <ecNumber evidence="2">3.6.4.13</ecNumber>
    </recommendedName>
</protein>
<dbReference type="GO" id="GO:1990904">
    <property type="term" value="C:ribonucleoprotein complex"/>
    <property type="evidence" value="ECO:0007669"/>
    <property type="project" value="UniProtKB-ARBA"/>
</dbReference>
<dbReference type="InterPro" id="IPR027417">
    <property type="entry name" value="P-loop_NTPase"/>
</dbReference>
<feature type="compositionally biased region" description="Basic and acidic residues" evidence="12">
    <location>
        <begin position="384"/>
        <end position="402"/>
    </location>
</feature>
<dbReference type="STRING" id="41047.A0A397I2Y2"/>
<dbReference type="EC" id="3.6.4.13" evidence="2"/>
<feature type="domain" description="Helicase ATP-binding" evidence="13">
    <location>
        <begin position="680"/>
        <end position="851"/>
    </location>
</feature>
<name>A0A397I2Y2_ASPTH</name>
<feature type="region of interest" description="Disordered" evidence="12">
    <location>
        <begin position="250"/>
        <end position="270"/>
    </location>
</feature>
<dbReference type="PANTHER" id="PTHR18934">
    <property type="entry name" value="ATP-DEPENDENT RNA HELICASE"/>
    <property type="match status" value="1"/>
</dbReference>
<dbReference type="Pfam" id="PF21010">
    <property type="entry name" value="HA2_C"/>
    <property type="match status" value="1"/>
</dbReference>
<dbReference type="InterPro" id="IPR011709">
    <property type="entry name" value="DEAD-box_helicase_OB_fold"/>
</dbReference>
<dbReference type="GO" id="GO:0005524">
    <property type="term" value="F:ATP binding"/>
    <property type="evidence" value="ECO:0007669"/>
    <property type="project" value="UniProtKB-KW"/>
</dbReference>
<organism evidence="15 16">
    <name type="scientific">Aspergillus thermomutatus</name>
    <name type="common">Neosartorya pseudofischeri</name>
    <dbReference type="NCBI Taxonomy" id="41047"/>
    <lineage>
        <taxon>Eukaryota</taxon>
        <taxon>Fungi</taxon>
        <taxon>Dikarya</taxon>
        <taxon>Ascomycota</taxon>
        <taxon>Pezizomycotina</taxon>
        <taxon>Eurotiomycetes</taxon>
        <taxon>Eurotiomycetidae</taxon>
        <taxon>Eurotiales</taxon>
        <taxon>Aspergillaceae</taxon>
        <taxon>Aspergillus</taxon>
        <taxon>Aspergillus subgen. Fumigati</taxon>
    </lineage>
</organism>
<feature type="domain" description="Helicase C-terminal" evidence="14">
    <location>
        <begin position="929"/>
        <end position="1106"/>
    </location>
</feature>
<evidence type="ECO:0000256" key="3">
    <source>
        <dbReference type="ARBA" id="ARBA00022528"/>
    </source>
</evidence>
<comment type="catalytic activity">
    <reaction evidence="11">
        <text>ATP + H2O = ADP + phosphate + H(+)</text>
        <dbReference type="Rhea" id="RHEA:13065"/>
        <dbReference type="ChEBI" id="CHEBI:15377"/>
        <dbReference type="ChEBI" id="CHEBI:15378"/>
        <dbReference type="ChEBI" id="CHEBI:30616"/>
        <dbReference type="ChEBI" id="CHEBI:43474"/>
        <dbReference type="ChEBI" id="CHEBI:456216"/>
        <dbReference type="EC" id="3.6.4.13"/>
    </reaction>
</comment>
<dbReference type="EMBL" id="NKHU02000005">
    <property type="protein sequence ID" value="RHZ67754.1"/>
    <property type="molecule type" value="Genomic_DNA"/>
</dbReference>
<dbReference type="GO" id="GO:0016787">
    <property type="term" value="F:hydrolase activity"/>
    <property type="evidence" value="ECO:0007669"/>
    <property type="project" value="UniProtKB-KW"/>
</dbReference>
<dbReference type="Proteomes" id="UP000215305">
    <property type="component" value="Unassembled WGS sequence"/>
</dbReference>
<dbReference type="CDD" id="cd17917">
    <property type="entry name" value="DEXHc_RHA-like"/>
    <property type="match status" value="1"/>
</dbReference>
<dbReference type="GO" id="GO:0003724">
    <property type="term" value="F:RNA helicase activity"/>
    <property type="evidence" value="ECO:0007669"/>
    <property type="project" value="UniProtKB-EC"/>
</dbReference>
<feature type="region of interest" description="Disordered" evidence="12">
    <location>
        <begin position="141"/>
        <end position="161"/>
    </location>
</feature>
<dbReference type="PROSITE" id="PS51192">
    <property type="entry name" value="HELICASE_ATP_BIND_1"/>
    <property type="match status" value="1"/>
</dbReference>
<dbReference type="FunFam" id="3.40.50.300:FF:000819">
    <property type="entry name" value="ATP dependent RNA helicase, putative"/>
    <property type="match status" value="1"/>
</dbReference>
<evidence type="ECO:0000256" key="1">
    <source>
        <dbReference type="ARBA" id="ARBA00004229"/>
    </source>
</evidence>
<comment type="caution">
    <text evidence="15">The sequence shown here is derived from an EMBL/GenBank/DDBJ whole genome shotgun (WGS) entry which is preliminary data.</text>
</comment>
<keyword evidence="4" id="KW-0934">Plastid</keyword>
<evidence type="ECO:0000256" key="4">
    <source>
        <dbReference type="ARBA" id="ARBA00022640"/>
    </source>
</evidence>
<dbReference type="VEuPathDB" id="FungiDB:CDV56_109610"/>
<sequence length="1465" mass="165173">MPSNNKRKKKPASNPARGFATVSVPSKPKSVDSTTPASTADSRSVTESDRPTPAEPSQPPTEKREPSSLQNYSPEELEKHLENAELQLLVEKLAAKCKNDAARQVAKFETERRVLRQQAVSLSLLEWFPKEAQESILSLAEAEERELSPPSGRESSSLKKSSSEEELYMRLWTLRETLMKLGFPEAKVEETLKHVLLYSPGTSTSSNRDVVSNLDESLDWLAMHCLPAELPSYTQSSAQTRNESDRLVSFFSESQPTEPSPAKATKVDNKPKKLRNVKMVTPAASSPYDSDSSLDPDTLLPKFLELQTKLYDLRPELFDQPKKGKKLGREQANVTIEDPQVARLQRRLASIENDVLFDRDEAEYRWREKLDDLRREAAFSRRVARDEEKGASVESEVKKPDEASVEASTDAESSAGLMEDNGDTADLLGDMFQTAEEPILETGVITEELKKASVTMRDFGKWTGLSPRRVLEETCKSRDTGCTVTYKDFSPSSHTNRKAVEVRWSKPQEVPFPLEVDMITHKSNSYTTFVSMESVATSTSQQAEAFVSTIALFILFPQNSKEGKAYLRLPAVWRDFWTELADVKKLQEEEIDKQVVKGLRTLIQENQGTFEDDVVLSDNFRRRNGAAGKAESPGRVGARVQESDEQLKRIWAEKSSTPSFQHMVQGRMNLPIWEFKDEILNTLDTHRALIICSETGSGKSTQIPSFILEHELKQGRPCKIYVTEPRRISAISLARRVSEELGESKADVGTARSLIGFAVRLESKVSQSTRLVFATTGVVVRMLERPDDFQDISHVVLDEVHERSIDSDFLLIVLRRLMQKRPDLKLILMSATLEAQRFSSYLGGVPVLNIPGRMFPVEMKYLEDAIELTNYRLLENEANAVFDEDVDDTPSENGEGDTAGGLLATLEGYSKQTRETVLNFDEYRLDYQLIKKLLVKLASTPEMAPYSRAILVFMPGMAEIRRLNDEILSDPIFQTGWIVHALHSSIASEDQEKAFIVPPEGTRKIVIATNIAETGITIPDITAVIDAGKEKTMRFDERRQLSRLVETFISRANAKQRRGRAGRVQSGICFHMFTKHRHDKLLAEQQTPEMLRLSLQDLVLRVKICKLGEVEQTLLEALDPPSSKNIRRAIDSLKEVKALTNSESLTPLGMQLAKLPLDVFLGKLIIHGVFFKCLDACVSIAAILSSKSPFVNTMGSNNQKDLARLSFKRGDSDLLTVYNAYCAWKRTRSTPGANEYAFCRKNFLSSQTLLSIEDIKMQLIVSLADAGLLSLDPTQKTSLNRARSGGRQRQFFTIPEDYDTNSSNDVVVNSVIAWSFYPKLLTREGKGWRNVANNQSVTLHPTSVNKQADASLKWLSYYHIMQGRNRNYNAFETNAVDDFAIALLCGEAEFKMYSGVVSIDANRIRFAVRDWKSMLALKILSARIREILAGTFRDPQKVLSYKQQQWVRIWQQIFSQAWKRIAEKR</sequence>
<gene>
    <name evidence="15" type="ORF">CDV56_109610</name>
</gene>
<evidence type="ECO:0000313" key="16">
    <source>
        <dbReference type="Proteomes" id="UP000215305"/>
    </source>
</evidence>
<dbReference type="InterPro" id="IPR002464">
    <property type="entry name" value="DNA/RNA_helicase_DEAH_CS"/>
</dbReference>
<feature type="compositionally biased region" description="Polar residues" evidence="12">
    <location>
        <begin position="32"/>
        <end position="43"/>
    </location>
</feature>
<keyword evidence="16" id="KW-1185">Reference proteome</keyword>
<evidence type="ECO:0000313" key="15">
    <source>
        <dbReference type="EMBL" id="RHZ67754.1"/>
    </source>
</evidence>
<keyword evidence="9" id="KW-0694">RNA-binding</keyword>
<dbReference type="OrthoDB" id="5600252at2759"/>
<keyword evidence="7" id="KW-0347">Helicase</keyword>
<feature type="compositionally biased region" description="Basic residues" evidence="12">
    <location>
        <begin position="1"/>
        <end position="11"/>
    </location>
</feature>
<evidence type="ECO:0000256" key="12">
    <source>
        <dbReference type="SAM" id="MobiDB-lite"/>
    </source>
</evidence>
<dbReference type="Pfam" id="PF07717">
    <property type="entry name" value="OB_NTP_bind"/>
    <property type="match status" value="1"/>
</dbReference>
<dbReference type="InterPro" id="IPR014001">
    <property type="entry name" value="Helicase_ATP-bd"/>
</dbReference>
<feature type="region of interest" description="Disordered" evidence="12">
    <location>
        <begin position="1"/>
        <end position="79"/>
    </location>
</feature>
<evidence type="ECO:0000256" key="9">
    <source>
        <dbReference type="ARBA" id="ARBA00022884"/>
    </source>
</evidence>
<dbReference type="InterPro" id="IPR011545">
    <property type="entry name" value="DEAD/DEAH_box_helicase_dom"/>
</dbReference>
<dbReference type="InterPro" id="IPR001650">
    <property type="entry name" value="Helicase_C-like"/>
</dbReference>
<keyword evidence="5" id="KW-0547">Nucleotide-binding</keyword>
<dbReference type="Gene3D" id="3.40.50.300">
    <property type="entry name" value="P-loop containing nucleotide triphosphate hydrolases"/>
    <property type="match status" value="2"/>
</dbReference>
<dbReference type="SMART" id="SM00847">
    <property type="entry name" value="HA2"/>
    <property type="match status" value="1"/>
</dbReference>
<dbReference type="GeneID" id="38131584"/>
<evidence type="ECO:0000259" key="14">
    <source>
        <dbReference type="PROSITE" id="PS51194"/>
    </source>
</evidence>
<keyword evidence="6" id="KW-0378">Hydrolase</keyword>
<comment type="subcellular location">
    <subcellularLocation>
        <location evidence="1">Plastid</location>
        <location evidence="1">Chloroplast</location>
    </subcellularLocation>
</comment>
<dbReference type="CDD" id="cd18791">
    <property type="entry name" value="SF2_C_RHA"/>
    <property type="match status" value="1"/>
</dbReference>
<dbReference type="PROSITE" id="PS00690">
    <property type="entry name" value="DEAH_ATP_HELICASE"/>
    <property type="match status" value="1"/>
</dbReference>
<dbReference type="SMART" id="SM00490">
    <property type="entry name" value="HELICc"/>
    <property type="match status" value="1"/>
</dbReference>
<reference evidence="15" key="1">
    <citation type="submission" date="2018-08" db="EMBL/GenBank/DDBJ databases">
        <title>Draft genome sequence of azole-resistant Aspergillus thermomutatus (Neosartorya pseudofischeri) strain HMR AF 39, isolated from a human nasal aspirate.</title>
        <authorList>
            <person name="Parent-Michaud M."/>
            <person name="Dufresne P.J."/>
            <person name="Fournier E."/>
            <person name="Martineau C."/>
            <person name="Moreira S."/>
            <person name="Perkins V."/>
            <person name="De Repentigny L."/>
            <person name="Dufresne S.F."/>
        </authorList>
    </citation>
    <scope>NUCLEOTIDE SEQUENCE [LARGE SCALE GENOMIC DNA]</scope>
    <source>
        <strain evidence="15">HMR AF 39</strain>
    </source>
</reference>
<proteinExistence type="predicted"/>
<dbReference type="InterPro" id="IPR007502">
    <property type="entry name" value="Helicase-assoc_dom"/>
</dbReference>
<keyword evidence="10" id="KW-0809">Transit peptide</keyword>
<dbReference type="PROSITE" id="PS51194">
    <property type="entry name" value="HELICASE_CTER"/>
    <property type="match status" value="1"/>
</dbReference>
<dbReference type="PANTHER" id="PTHR18934:SF145">
    <property type="entry name" value="ATP-DEPENDENT RNA HELICASE DHX57-RELATED"/>
    <property type="match status" value="1"/>
</dbReference>
<dbReference type="RefSeq" id="XP_026618795.1">
    <property type="nucleotide sequence ID" value="XM_026763229.1"/>
</dbReference>
<dbReference type="FunFam" id="3.40.50.300:FF:000500">
    <property type="entry name" value="ATP-dependent RNA helicase DHX29"/>
    <property type="match status" value="1"/>
</dbReference>
<evidence type="ECO:0000256" key="5">
    <source>
        <dbReference type="ARBA" id="ARBA00022741"/>
    </source>
</evidence>
<dbReference type="FunFam" id="1.20.120.1080:FF:000002">
    <property type="entry name" value="Putative ATP-dependent RNA helicase DHX36"/>
    <property type="match status" value="1"/>
</dbReference>
<dbReference type="Pfam" id="PF00271">
    <property type="entry name" value="Helicase_C"/>
    <property type="match status" value="1"/>
</dbReference>
<evidence type="ECO:0000256" key="2">
    <source>
        <dbReference type="ARBA" id="ARBA00012552"/>
    </source>
</evidence>
<dbReference type="Gene3D" id="1.20.120.1080">
    <property type="match status" value="1"/>
</dbReference>
<evidence type="ECO:0000256" key="11">
    <source>
        <dbReference type="ARBA" id="ARBA00047984"/>
    </source>
</evidence>
<dbReference type="GO" id="GO:0003723">
    <property type="term" value="F:RNA binding"/>
    <property type="evidence" value="ECO:0007669"/>
    <property type="project" value="UniProtKB-KW"/>
</dbReference>
<keyword evidence="3" id="KW-0150">Chloroplast</keyword>
<dbReference type="Pfam" id="PF00270">
    <property type="entry name" value="DEAD"/>
    <property type="match status" value="1"/>
</dbReference>
<keyword evidence="8" id="KW-0067">ATP-binding</keyword>
<feature type="region of interest" description="Disordered" evidence="12">
    <location>
        <begin position="384"/>
        <end position="425"/>
    </location>
</feature>
<evidence type="ECO:0000256" key="7">
    <source>
        <dbReference type="ARBA" id="ARBA00022806"/>
    </source>
</evidence>
<evidence type="ECO:0000256" key="10">
    <source>
        <dbReference type="ARBA" id="ARBA00022946"/>
    </source>
</evidence>
<accession>A0A397I2Y2</accession>
<evidence type="ECO:0000256" key="8">
    <source>
        <dbReference type="ARBA" id="ARBA00022840"/>
    </source>
</evidence>